<dbReference type="Proteomes" id="UP000588068">
    <property type="component" value="Unassembled WGS sequence"/>
</dbReference>
<accession>A0A841HLY3</accession>
<dbReference type="RefSeq" id="WP_184331632.1">
    <property type="nucleotide sequence ID" value="NZ_JACHHZ010000002.1"/>
</dbReference>
<evidence type="ECO:0000259" key="3">
    <source>
        <dbReference type="Pfam" id="PF17782"/>
    </source>
</evidence>
<dbReference type="InterPro" id="IPR057666">
    <property type="entry name" value="DrpA_SLOG"/>
</dbReference>
<feature type="domain" description="DprA winged helix" evidence="3">
    <location>
        <begin position="315"/>
        <end position="368"/>
    </location>
</feature>
<dbReference type="PANTHER" id="PTHR43022">
    <property type="entry name" value="PROTEIN SMF"/>
    <property type="match status" value="1"/>
</dbReference>
<evidence type="ECO:0000259" key="2">
    <source>
        <dbReference type="Pfam" id="PF02481"/>
    </source>
</evidence>
<dbReference type="Pfam" id="PF17782">
    <property type="entry name" value="WHD_DprA"/>
    <property type="match status" value="1"/>
</dbReference>
<comment type="similarity">
    <text evidence="1">Belongs to the DprA/Smf family.</text>
</comment>
<dbReference type="InterPro" id="IPR036388">
    <property type="entry name" value="WH-like_DNA-bd_sf"/>
</dbReference>
<dbReference type="EMBL" id="JACHHZ010000002">
    <property type="protein sequence ID" value="MBB6093369.1"/>
    <property type="molecule type" value="Genomic_DNA"/>
</dbReference>
<evidence type="ECO:0000256" key="1">
    <source>
        <dbReference type="ARBA" id="ARBA00006525"/>
    </source>
</evidence>
<dbReference type="AlphaFoldDB" id="A0A841HLY3"/>
<dbReference type="Gene3D" id="3.40.50.450">
    <property type="match status" value="1"/>
</dbReference>
<organism evidence="4 5">
    <name type="scientific">Povalibacter uvarum</name>
    <dbReference type="NCBI Taxonomy" id="732238"/>
    <lineage>
        <taxon>Bacteria</taxon>
        <taxon>Pseudomonadati</taxon>
        <taxon>Pseudomonadota</taxon>
        <taxon>Gammaproteobacteria</taxon>
        <taxon>Steroidobacterales</taxon>
        <taxon>Steroidobacteraceae</taxon>
        <taxon>Povalibacter</taxon>
    </lineage>
</organism>
<dbReference type="SUPFAM" id="SSF102405">
    <property type="entry name" value="MCP/YpsA-like"/>
    <property type="match status" value="1"/>
</dbReference>
<dbReference type="PANTHER" id="PTHR43022:SF1">
    <property type="entry name" value="PROTEIN SMF"/>
    <property type="match status" value="1"/>
</dbReference>
<dbReference type="Pfam" id="PF02481">
    <property type="entry name" value="DNA_processg_A"/>
    <property type="match status" value="1"/>
</dbReference>
<dbReference type="GO" id="GO:0009294">
    <property type="term" value="P:DNA-mediated transformation"/>
    <property type="evidence" value="ECO:0007669"/>
    <property type="project" value="InterPro"/>
</dbReference>
<keyword evidence="5" id="KW-1185">Reference proteome</keyword>
<name>A0A841HLY3_9GAMM</name>
<comment type="caution">
    <text evidence="4">The sequence shown here is derived from an EMBL/GenBank/DDBJ whole genome shotgun (WGS) entry which is preliminary data.</text>
</comment>
<proteinExistence type="inferred from homology"/>
<evidence type="ECO:0000313" key="5">
    <source>
        <dbReference type="Proteomes" id="UP000588068"/>
    </source>
</evidence>
<dbReference type="Gene3D" id="1.10.10.10">
    <property type="entry name" value="Winged helix-like DNA-binding domain superfamily/Winged helix DNA-binding domain"/>
    <property type="match status" value="1"/>
</dbReference>
<protein>
    <submittedName>
        <fullName evidence="4">DNA processing protein</fullName>
    </submittedName>
</protein>
<reference evidence="4 5" key="1">
    <citation type="submission" date="2020-08" db="EMBL/GenBank/DDBJ databases">
        <title>Genomic Encyclopedia of Type Strains, Phase IV (KMG-IV): sequencing the most valuable type-strain genomes for metagenomic binning, comparative biology and taxonomic classification.</title>
        <authorList>
            <person name="Goeker M."/>
        </authorList>
    </citation>
    <scope>NUCLEOTIDE SEQUENCE [LARGE SCALE GENOMIC DNA]</scope>
    <source>
        <strain evidence="4 5">DSM 26723</strain>
    </source>
</reference>
<dbReference type="InterPro" id="IPR041614">
    <property type="entry name" value="DprA_WH"/>
</dbReference>
<dbReference type="InterPro" id="IPR003488">
    <property type="entry name" value="DprA"/>
</dbReference>
<feature type="domain" description="Smf/DprA SLOG" evidence="2">
    <location>
        <begin position="77"/>
        <end position="284"/>
    </location>
</feature>
<gene>
    <name evidence="4" type="ORF">HNQ60_002247</name>
</gene>
<sequence length="377" mass="40386">MDDLTAWITLAHAPGLCSRTASPLLQRFGSAQALLKASPASRLDAGCDRRLDQWLESPPEAAIAAELRWLEQPNRHFVHWDDPRYPPLLKELADAPIALHVHGDPSLLAMPQLAMVGARNPTHAGRENAYAFAGHLARCGLTITSGLALGIDAASHQGALSSGTTVAVCGTGVDVDYPRENAALAAQIAERGALISELPLGTPPLKGHFPRRNRIISGLSLGTLVVEAAIRSGSLITARLASDQGREVFAIPGSIHSPLSHGCHRLIRQGAKLVETTDDIFEELRSLARVLDPSVFLSRNATPRRNPEISGASWPPLDKEYEILLDALGFEPAGVDLLVVRTGLGADEVASMLLILELEGHIQSHPGGLYVRAYPRQ</sequence>
<dbReference type="NCBIfam" id="TIGR00732">
    <property type="entry name" value="dprA"/>
    <property type="match status" value="1"/>
</dbReference>
<evidence type="ECO:0000313" key="4">
    <source>
        <dbReference type="EMBL" id="MBB6093369.1"/>
    </source>
</evidence>